<dbReference type="Proteomes" id="UP000749559">
    <property type="component" value="Unassembled WGS sequence"/>
</dbReference>
<dbReference type="EMBL" id="CAIIXF020000004">
    <property type="protein sequence ID" value="CAH1781364.1"/>
    <property type="molecule type" value="Genomic_DNA"/>
</dbReference>
<comment type="similarity">
    <text evidence="2">Belongs to the fucolectin family.</text>
</comment>
<dbReference type="OrthoDB" id="6158912at2759"/>
<dbReference type="GO" id="GO:0010185">
    <property type="term" value="P:regulation of cellular defense response"/>
    <property type="evidence" value="ECO:0007669"/>
    <property type="project" value="UniProtKB-ARBA"/>
</dbReference>
<comment type="caution">
    <text evidence="8">The sequence shown here is derived from an EMBL/GenBank/DDBJ whole genome shotgun (WGS) entry which is preliminary data.</text>
</comment>
<keyword evidence="6" id="KW-0106">Calcium</keyword>
<feature type="non-terminal residue" evidence="8">
    <location>
        <position position="200"/>
    </location>
</feature>
<dbReference type="InterPro" id="IPR006585">
    <property type="entry name" value="FTP1"/>
</dbReference>
<evidence type="ECO:0000256" key="5">
    <source>
        <dbReference type="ARBA" id="ARBA00022734"/>
    </source>
</evidence>
<evidence type="ECO:0000256" key="7">
    <source>
        <dbReference type="ARBA" id="ARBA00023157"/>
    </source>
</evidence>
<evidence type="ECO:0000256" key="3">
    <source>
        <dbReference type="ARBA" id="ARBA00011233"/>
    </source>
</evidence>
<dbReference type="GO" id="GO:0042806">
    <property type="term" value="F:fucose binding"/>
    <property type="evidence" value="ECO:0007669"/>
    <property type="project" value="UniProtKB-ARBA"/>
</dbReference>
<evidence type="ECO:0000256" key="1">
    <source>
        <dbReference type="ARBA" id="ARBA00002219"/>
    </source>
</evidence>
<proteinExistence type="inferred from homology"/>
<evidence type="ECO:0000313" key="9">
    <source>
        <dbReference type="Proteomes" id="UP000749559"/>
    </source>
</evidence>
<evidence type="ECO:0000256" key="2">
    <source>
        <dbReference type="ARBA" id="ARBA00010147"/>
    </source>
</evidence>
<reference evidence="8" key="1">
    <citation type="submission" date="2022-03" db="EMBL/GenBank/DDBJ databases">
        <authorList>
            <person name="Martin C."/>
        </authorList>
    </citation>
    <scope>NUCLEOTIDE SEQUENCE</scope>
</reference>
<keyword evidence="9" id="KW-1185">Reference proteome</keyword>
<dbReference type="SMART" id="SM00607">
    <property type="entry name" value="FTP"/>
    <property type="match status" value="1"/>
</dbReference>
<name>A0A8J1UB72_OWEFU</name>
<dbReference type="Pfam" id="PF22633">
    <property type="entry name" value="F5_F8_type_C_2"/>
    <property type="match status" value="1"/>
</dbReference>
<evidence type="ECO:0000313" key="8">
    <source>
        <dbReference type="EMBL" id="CAH1781364.1"/>
    </source>
</evidence>
<dbReference type="SUPFAM" id="SSF49785">
    <property type="entry name" value="Galactose-binding domain-like"/>
    <property type="match status" value="1"/>
</dbReference>
<accession>A0A8J1UB72</accession>
<dbReference type="PANTHER" id="PTHR45713:SF6">
    <property type="entry name" value="F5_8 TYPE C DOMAIN-CONTAINING PROTEIN"/>
    <property type="match status" value="1"/>
</dbReference>
<dbReference type="AlphaFoldDB" id="A0A8J1UB72"/>
<evidence type="ECO:0000256" key="4">
    <source>
        <dbReference type="ARBA" id="ARBA00022723"/>
    </source>
</evidence>
<sequence length="200" mass="22878">RCELLETDDCEIIEAGWKFGRIERDYFKTLNNYTNIALNKPTYQISTFGNRNSDGKSGNAVDGNTDGRYLFGRSCSHTYADPIEQPWWIVDLGKSYKVLQIVIWNRIDCCSHRLHDFAIEIGCEFDGENPDSPHWSRKYLHNGTVENNPVSISFPENSVGRFIKINNAEVKSEDSMDDILTLCEVEVYADYVVCECEIGL</sequence>
<keyword evidence="4" id="KW-0479">Metal-binding</keyword>
<dbReference type="PANTHER" id="PTHR45713">
    <property type="entry name" value="FTP DOMAIN-CONTAINING PROTEIN"/>
    <property type="match status" value="1"/>
</dbReference>
<protein>
    <submittedName>
        <fullName evidence="8">Uncharacterized protein</fullName>
    </submittedName>
</protein>
<dbReference type="InterPro" id="IPR051941">
    <property type="entry name" value="BG_Antigen-Binding_Lectin"/>
</dbReference>
<keyword evidence="5" id="KW-0430">Lectin</keyword>
<dbReference type="GO" id="GO:0001868">
    <property type="term" value="P:regulation of complement activation, lectin pathway"/>
    <property type="evidence" value="ECO:0007669"/>
    <property type="project" value="UniProtKB-ARBA"/>
</dbReference>
<dbReference type="GO" id="GO:0046872">
    <property type="term" value="F:metal ion binding"/>
    <property type="evidence" value="ECO:0007669"/>
    <property type="project" value="UniProtKB-KW"/>
</dbReference>
<gene>
    <name evidence="8" type="ORF">OFUS_LOCUS7948</name>
</gene>
<dbReference type="Gene3D" id="2.60.120.260">
    <property type="entry name" value="Galactose-binding domain-like"/>
    <property type="match status" value="1"/>
</dbReference>
<comment type="subunit">
    <text evidence="3">Homotrimer.</text>
</comment>
<evidence type="ECO:0000256" key="6">
    <source>
        <dbReference type="ARBA" id="ARBA00022837"/>
    </source>
</evidence>
<keyword evidence="7" id="KW-1015">Disulfide bond</keyword>
<organism evidence="8 9">
    <name type="scientific">Owenia fusiformis</name>
    <name type="common">Polychaete worm</name>
    <dbReference type="NCBI Taxonomy" id="6347"/>
    <lineage>
        <taxon>Eukaryota</taxon>
        <taxon>Metazoa</taxon>
        <taxon>Spiralia</taxon>
        <taxon>Lophotrochozoa</taxon>
        <taxon>Annelida</taxon>
        <taxon>Polychaeta</taxon>
        <taxon>Sedentaria</taxon>
        <taxon>Canalipalpata</taxon>
        <taxon>Sabellida</taxon>
        <taxon>Oweniida</taxon>
        <taxon>Oweniidae</taxon>
        <taxon>Owenia</taxon>
    </lineage>
</organism>
<dbReference type="InterPro" id="IPR008979">
    <property type="entry name" value="Galactose-bd-like_sf"/>
</dbReference>
<comment type="function">
    <text evidence="1">Acts as a defensive agent. Recognizes blood group fucosylated oligosaccharides including A, B, H and Lewis B-type antigens. Does not recognize Lewis A antigen and has low affinity for monovalent haptens.</text>
</comment>